<evidence type="ECO:0000256" key="6">
    <source>
        <dbReference type="ARBA" id="ARBA00023136"/>
    </source>
</evidence>
<keyword evidence="10" id="KW-1185">Reference proteome</keyword>
<comment type="subcellular location">
    <subcellularLocation>
        <location evidence="1 7">Cell membrane</location>
        <topology evidence="1 7">Multi-pass membrane protein</topology>
    </subcellularLocation>
</comment>
<reference evidence="9" key="1">
    <citation type="submission" date="2023-04" db="EMBL/GenBank/DDBJ databases">
        <title>Comparative genomic analysis of Cohnella hashimotonis sp. nov., isolated from the International Space Station.</title>
        <authorList>
            <person name="Venkateswaran K."/>
            <person name="Simpson A."/>
        </authorList>
    </citation>
    <scope>NUCLEOTIDE SEQUENCE</scope>
    <source>
        <strain evidence="9">F6_2S_P_1</strain>
    </source>
</reference>
<dbReference type="EMBL" id="JAGRPV010000001">
    <property type="protein sequence ID" value="MDI4647089.1"/>
    <property type="molecule type" value="Genomic_DNA"/>
</dbReference>
<feature type="transmembrane region" description="Helical" evidence="7">
    <location>
        <begin position="190"/>
        <end position="212"/>
    </location>
</feature>
<keyword evidence="3" id="KW-1003">Cell membrane</keyword>
<evidence type="ECO:0000256" key="1">
    <source>
        <dbReference type="ARBA" id="ARBA00004651"/>
    </source>
</evidence>
<feature type="transmembrane region" description="Helical" evidence="7">
    <location>
        <begin position="85"/>
        <end position="104"/>
    </location>
</feature>
<evidence type="ECO:0000313" key="9">
    <source>
        <dbReference type="EMBL" id="MDI4647089.1"/>
    </source>
</evidence>
<dbReference type="PANTHER" id="PTHR43744:SF9">
    <property type="entry name" value="POLYGALACTURONAN_RHAMNOGALACTURONAN TRANSPORT SYSTEM PERMEASE PROTEIN YTCP"/>
    <property type="match status" value="1"/>
</dbReference>
<feature type="domain" description="ABC transmembrane type-1" evidence="8">
    <location>
        <begin position="81"/>
        <end position="282"/>
    </location>
</feature>
<dbReference type="PANTHER" id="PTHR43744">
    <property type="entry name" value="ABC TRANSPORTER PERMEASE PROTEIN MG189-RELATED-RELATED"/>
    <property type="match status" value="1"/>
</dbReference>
<feature type="transmembrane region" description="Helical" evidence="7">
    <location>
        <begin position="148"/>
        <end position="168"/>
    </location>
</feature>
<feature type="transmembrane region" description="Helical" evidence="7">
    <location>
        <begin position="20"/>
        <end position="41"/>
    </location>
</feature>
<comment type="similarity">
    <text evidence="7">Belongs to the binding-protein-dependent transport system permease family.</text>
</comment>
<organism evidence="9 10">
    <name type="scientific">Cohnella hashimotonis</name>
    <dbReference type="NCBI Taxonomy" id="2826895"/>
    <lineage>
        <taxon>Bacteria</taxon>
        <taxon>Bacillati</taxon>
        <taxon>Bacillota</taxon>
        <taxon>Bacilli</taxon>
        <taxon>Bacillales</taxon>
        <taxon>Paenibacillaceae</taxon>
        <taxon>Cohnella</taxon>
    </lineage>
</organism>
<keyword evidence="4 7" id="KW-0812">Transmembrane</keyword>
<protein>
    <submittedName>
        <fullName evidence="9">Carbohydrate ABC transporter permease</fullName>
    </submittedName>
</protein>
<evidence type="ECO:0000256" key="2">
    <source>
        <dbReference type="ARBA" id="ARBA00022448"/>
    </source>
</evidence>
<feature type="transmembrane region" description="Helical" evidence="7">
    <location>
        <begin position="266"/>
        <end position="286"/>
    </location>
</feature>
<name>A0ABT6TJR5_9BACL</name>
<dbReference type="CDD" id="cd06261">
    <property type="entry name" value="TM_PBP2"/>
    <property type="match status" value="1"/>
</dbReference>
<evidence type="ECO:0000256" key="3">
    <source>
        <dbReference type="ARBA" id="ARBA00022475"/>
    </source>
</evidence>
<sequence>MEAHPNRLMKESPGDRIFNVATYLYLAIVFVLVAYPLIYVVSASFSAPSAVISGKVWLWPVEPTLNGYEAVFKNKQLVSGFANSLFYMVAGTLINLVMTVMAAFPLSRKELFGRNLFMAIFLFTMLFSGGLIPTFLLVRDLGLLDTRWAMILPVALSVWNLIITRTYFQATIPDELYEAASMDGCTDFRFLLRMALPLSAPILAVMALYYGVGHWNSYFNALIYLKSPDLQPLQIILRNILVLNQLDPTMMQDFEVLQRKQGLADIVKYAVIVVASLPVLLIYPFVQKYFVRGIMIGAIKG</sequence>
<dbReference type="InterPro" id="IPR000515">
    <property type="entry name" value="MetI-like"/>
</dbReference>
<evidence type="ECO:0000256" key="4">
    <source>
        <dbReference type="ARBA" id="ARBA00022692"/>
    </source>
</evidence>
<evidence type="ECO:0000256" key="5">
    <source>
        <dbReference type="ARBA" id="ARBA00022989"/>
    </source>
</evidence>
<keyword evidence="5 7" id="KW-1133">Transmembrane helix</keyword>
<evidence type="ECO:0000256" key="7">
    <source>
        <dbReference type="RuleBase" id="RU363032"/>
    </source>
</evidence>
<feature type="transmembrane region" description="Helical" evidence="7">
    <location>
        <begin position="116"/>
        <end position="136"/>
    </location>
</feature>
<proteinExistence type="inferred from homology"/>
<evidence type="ECO:0000313" key="10">
    <source>
        <dbReference type="Proteomes" id="UP001161691"/>
    </source>
</evidence>
<dbReference type="Proteomes" id="UP001161691">
    <property type="component" value="Unassembled WGS sequence"/>
</dbReference>
<comment type="caution">
    <text evidence="9">The sequence shown here is derived from an EMBL/GenBank/DDBJ whole genome shotgun (WGS) entry which is preliminary data.</text>
</comment>
<evidence type="ECO:0000259" key="8">
    <source>
        <dbReference type="PROSITE" id="PS50928"/>
    </source>
</evidence>
<dbReference type="Pfam" id="PF00528">
    <property type="entry name" value="BPD_transp_1"/>
    <property type="match status" value="1"/>
</dbReference>
<dbReference type="PROSITE" id="PS50928">
    <property type="entry name" value="ABC_TM1"/>
    <property type="match status" value="1"/>
</dbReference>
<keyword evidence="2 7" id="KW-0813">Transport</keyword>
<gene>
    <name evidence="9" type="ORF">KB449_19080</name>
</gene>
<dbReference type="RefSeq" id="WP_217595485.1">
    <property type="nucleotide sequence ID" value="NZ_JAGRPV010000001.1"/>
</dbReference>
<accession>A0ABT6TJR5</accession>
<keyword evidence="6 7" id="KW-0472">Membrane</keyword>